<feature type="transmembrane region" description="Helical" evidence="5">
    <location>
        <begin position="332"/>
        <end position="354"/>
    </location>
</feature>
<name>A0AA39I7H1_9BILA</name>
<keyword evidence="9" id="KW-1185">Reference proteome</keyword>
<dbReference type="InterPro" id="IPR020846">
    <property type="entry name" value="MFS_dom"/>
</dbReference>
<evidence type="ECO:0000256" key="3">
    <source>
        <dbReference type="ARBA" id="ARBA00022989"/>
    </source>
</evidence>
<feature type="transmembrane region" description="Helical" evidence="5">
    <location>
        <begin position="183"/>
        <end position="202"/>
    </location>
</feature>
<dbReference type="SUPFAM" id="SSF103473">
    <property type="entry name" value="MFS general substrate transporter"/>
    <property type="match status" value="1"/>
</dbReference>
<feature type="transmembrane region" description="Helical" evidence="5">
    <location>
        <begin position="265"/>
        <end position="284"/>
    </location>
</feature>
<feature type="transmembrane region" description="Helical" evidence="5">
    <location>
        <begin position="406"/>
        <end position="426"/>
    </location>
</feature>
<keyword evidence="3 5" id="KW-1133">Transmembrane helix</keyword>
<feature type="chain" id="PRO_5041435975" description="Major facilitator superfamily (MFS) profile domain-containing protein" evidence="6">
    <location>
        <begin position="18"/>
        <end position="501"/>
    </location>
</feature>
<dbReference type="PANTHER" id="PTHR23503">
    <property type="entry name" value="SOLUTE CARRIER FAMILY 2"/>
    <property type="match status" value="1"/>
</dbReference>
<dbReference type="AlphaFoldDB" id="A0AA39I7H1"/>
<evidence type="ECO:0000313" key="9">
    <source>
        <dbReference type="Proteomes" id="UP001175271"/>
    </source>
</evidence>
<dbReference type="Proteomes" id="UP001175271">
    <property type="component" value="Unassembled WGS sequence"/>
</dbReference>
<keyword evidence="4 5" id="KW-0472">Membrane</keyword>
<dbReference type="PROSITE" id="PS50850">
    <property type="entry name" value="MFS"/>
    <property type="match status" value="1"/>
</dbReference>
<evidence type="ECO:0000256" key="4">
    <source>
        <dbReference type="ARBA" id="ARBA00023136"/>
    </source>
</evidence>
<feature type="transmembrane region" description="Helical" evidence="5">
    <location>
        <begin position="366"/>
        <end position="394"/>
    </location>
</feature>
<sequence>MFPIWLVYVIVVHGVLSTSNTVLEMMLNSVSLPLQRFFNDSVHEHYGVVLDAQGMSLVVSLMPNVDLLGFLCSLLFVVPLMDSHGRRFVSVSVRSASVVLSASCFTLAKYANSVELYALGQFLLGFVQPMKMIVVKIYLTECVPDRFRGLMALAVGSCLFFASLASTVLYLPSLFGNDARWHLVPMICAAMDVVYFCLARWLPESPKWLMDADHPKQEVVEAIRFYHGGDAHVEAVMEEVREEIAISAHHRMSLRQVYRSQTFRSVFKIIFLAVLSSSLSMIVITQSYTQQLLLGFGYSVENVFLLTGLLQALSVPVLVLNPFLYERLGRRPMFLFSAFCSIVNIAFLFAAKVATEVAGVGVLSRLFATLSMLLGNLASASGVVIAFIVFIADLLPPGAKVSVTQFVLLVNLFIQIPAVFFFGNLFTAAGSWTFVPFLAVQITIFVYMYLNLPETKQLSVTTNVRNVRSHLSPCGTNCMTEALDFERSSLTQQRKRNTYGT</sequence>
<accession>A0AA39I7H1</accession>
<dbReference type="EMBL" id="JAUCMV010000002">
    <property type="protein sequence ID" value="KAK0418033.1"/>
    <property type="molecule type" value="Genomic_DNA"/>
</dbReference>
<organism evidence="8 9">
    <name type="scientific">Steinernema hermaphroditum</name>
    <dbReference type="NCBI Taxonomy" id="289476"/>
    <lineage>
        <taxon>Eukaryota</taxon>
        <taxon>Metazoa</taxon>
        <taxon>Ecdysozoa</taxon>
        <taxon>Nematoda</taxon>
        <taxon>Chromadorea</taxon>
        <taxon>Rhabditida</taxon>
        <taxon>Tylenchina</taxon>
        <taxon>Panagrolaimomorpha</taxon>
        <taxon>Strongyloidoidea</taxon>
        <taxon>Steinernematidae</taxon>
        <taxon>Steinernema</taxon>
    </lineage>
</organism>
<comment type="caution">
    <text evidence="8">The sequence shown here is derived from an EMBL/GenBank/DDBJ whole genome shotgun (WGS) entry which is preliminary data.</text>
</comment>
<keyword evidence="6" id="KW-0732">Signal</keyword>
<feature type="transmembrane region" description="Helical" evidence="5">
    <location>
        <begin position="151"/>
        <end position="171"/>
    </location>
</feature>
<evidence type="ECO:0000313" key="8">
    <source>
        <dbReference type="EMBL" id="KAK0418033.1"/>
    </source>
</evidence>
<evidence type="ECO:0000256" key="6">
    <source>
        <dbReference type="SAM" id="SignalP"/>
    </source>
</evidence>
<feature type="signal peptide" evidence="6">
    <location>
        <begin position="1"/>
        <end position="17"/>
    </location>
</feature>
<feature type="transmembrane region" description="Helical" evidence="5">
    <location>
        <begin position="304"/>
        <end position="325"/>
    </location>
</feature>
<dbReference type="InterPro" id="IPR045263">
    <property type="entry name" value="GLUT"/>
</dbReference>
<gene>
    <name evidence="8" type="ORF">QR680_013338</name>
</gene>
<dbReference type="PANTHER" id="PTHR23503:SF123">
    <property type="entry name" value="MAJOR FACILITATOR SUPERFAMILY (MFS) PROFILE DOMAIN-CONTAINING PROTEIN"/>
    <property type="match status" value="1"/>
</dbReference>
<feature type="transmembrane region" description="Helical" evidence="5">
    <location>
        <begin position="61"/>
        <end position="81"/>
    </location>
</feature>
<dbReference type="Pfam" id="PF00083">
    <property type="entry name" value="Sugar_tr"/>
    <property type="match status" value="1"/>
</dbReference>
<evidence type="ECO:0000259" key="7">
    <source>
        <dbReference type="PROSITE" id="PS50850"/>
    </source>
</evidence>
<keyword evidence="2 5" id="KW-0812">Transmembrane</keyword>
<dbReference type="InterPro" id="IPR005828">
    <property type="entry name" value="MFS_sugar_transport-like"/>
</dbReference>
<dbReference type="InterPro" id="IPR036259">
    <property type="entry name" value="MFS_trans_sf"/>
</dbReference>
<feature type="domain" description="Major facilitator superfamily (MFS) profile" evidence="7">
    <location>
        <begin position="6"/>
        <end position="456"/>
    </location>
</feature>
<comment type="subcellular location">
    <subcellularLocation>
        <location evidence="1">Membrane</location>
        <topology evidence="1">Multi-pass membrane protein</topology>
    </subcellularLocation>
</comment>
<evidence type="ECO:0000256" key="1">
    <source>
        <dbReference type="ARBA" id="ARBA00004141"/>
    </source>
</evidence>
<feature type="transmembrane region" description="Helical" evidence="5">
    <location>
        <begin position="432"/>
        <end position="450"/>
    </location>
</feature>
<dbReference type="Gene3D" id="1.20.1250.20">
    <property type="entry name" value="MFS general substrate transporter like domains"/>
    <property type="match status" value="1"/>
</dbReference>
<evidence type="ECO:0000256" key="5">
    <source>
        <dbReference type="SAM" id="Phobius"/>
    </source>
</evidence>
<reference evidence="8" key="1">
    <citation type="submission" date="2023-06" db="EMBL/GenBank/DDBJ databases">
        <title>Genomic analysis of the entomopathogenic nematode Steinernema hermaphroditum.</title>
        <authorList>
            <person name="Schwarz E.M."/>
            <person name="Heppert J.K."/>
            <person name="Baniya A."/>
            <person name="Schwartz H.T."/>
            <person name="Tan C.-H."/>
            <person name="Antoshechkin I."/>
            <person name="Sternberg P.W."/>
            <person name="Goodrich-Blair H."/>
            <person name="Dillman A.R."/>
        </authorList>
    </citation>
    <scope>NUCLEOTIDE SEQUENCE</scope>
    <source>
        <strain evidence="8">PS9179</strain>
        <tissue evidence="8">Whole animal</tissue>
    </source>
</reference>
<evidence type="ECO:0000256" key="2">
    <source>
        <dbReference type="ARBA" id="ARBA00022692"/>
    </source>
</evidence>
<dbReference type="GO" id="GO:0016020">
    <property type="term" value="C:membrane"/>
    <property type="evidence" value="ECO:0007669"/>
    <property type="project" value="UniProtKB-SubCell"/>
</dbReference>
<protein>
    <recommendedName>
        <fullName evidence="7">Major facilitator superfamily (MFS) profile domain-containing protein</fullName>
    </recommendedName>
</protein>
<proteinExistence type="predicted"/>
<dbReference type="GO" id="GO:0015149">
    <property type="term" value="F:hexose transmembrane transporter activity"/>
    <property type="evidence" value="ECO:0007669"/>
    <property type="project" value="TreeGrafter"/>
</dbReference>